<feature type="domain" description="Major facilitator superfamily (MFS) profile" evidence="7">
    <location>
        <begin position="5"/>
        <end position="404"/>
    </location>
</feature>
<feature type="transmembrane region" description="Helical" evidence="6">
    <location>
        <begin position="290"/>
        <end position="309"/>
    </location>
</feature>
<keyword evidence="2" id="KW-0813">Transport</keyword>
<evidence type="ECO:0000313" key="8">
    <source>
        <dbReference type="EMBL" id="MBE5035034.1"/>
    </source>
</evidence>
<dbReference type="PROSITE" id="PS50850">
    <property type="entry name" value="MFS"/>
    <property type="match status" value="1"/>
</dbReference>
<feature type="transmembrane region" description="Helical" evidence="6">
    <location>
        <begin position="96"/>
        <end position="117"/>
    </location>
</feature>
<feature type="transmembrane region" description="Helical" evidence="6">
    <location>
        <begin position="262"/>
        <end position="283"/>
    </location>
</feature>
<evidence type="ECO:0000313" key="9">
    <source>
        <dbReference type="Proteomes" id="UP001516588"/>
    </source>
</evidence>
<feature type="transmembrane region" description="Helical" evidence="6">
    <location>
        <begin position="315"/>
        <end position="332"/>
    </location>
</feature>
<dbReference type="InterPro" id="IPR020846">
    <property type="entry name" value="MFS_dom"/>
</dbReference>
<keyword evidence="4 6" id="KW-1133">Transmembrane helix</keyword>
<evidence type="ECO:0000256" key="4">
    <source>
        <dbReference type="ARBA" id="ARBA00022989"/>
    </source>
</evidence>
<dbReference type="RefSeq" id="WP_226384703.1">
    <property type="nucleotide sequence ID" value="NZ_JADCKA010000002.1"/>
</dbReference>
<evidence type="ECO:0000256" key="5">
    <source>
        <dbReference type="ARBA" id="ARBA00023136"/>
    </source>
</evidence>
<dbReference type="SUPFAM" id="SSF103473">
    <property type="entry name" value="MFS general substrate transporter"/>
    <property type="match status" value="1"/>
</dbReference>
<keyword evidence="5 6" id="KW-0472">Membrane</keyword>
<dbReference type="PANTHER" id="PTHR11360">
    <property type="entry name" value="MONOCARBOXYLATE TRANSPORTER"/>
    <property type="match status" value="1"/>
</dbReference>
<evidence type="ECO:0000256" key="3">
    <source>
        <dbReference type="ARBA" id="ARBA00022692"/>
    </source>
</evidence>
<feature type="transmembrane region" description="Helical" evidence="6">
    <location>
        <begin position="224"/>
        <end position="242"/>
    </location>
</feature>
<evidence type="ECO:0000256" key="1">
    <source>
        <dbReference type="ARBA" id="ARBA00004651"/>
    </source>
</evidence>
<dbReference type="InterPro" id="IPR036259">
    <property type="entry name" value="MFS_trans_sf"/>
</dbReference>
<gene>
    <name evidence="8" type="ORF">INF20_01915</name>
</gene>
<feature type="transmembrane region" description="Helical" evidence="6">
    <location>
        <begin position="353"/>
        <end position="374"/>
    </location>
</feature>
<keyword evidence="9" id="KW-1185">Reference proteome</keyword>
<sequence length="404" mass="43128">MENKRWLYAGVGTIIMLFAGLIYAWSVLASPISAFFTDWTQSQISLTFTICMSFFCIGGLCGGLLAKKVNVKMNMILSGIFLCAGFLISSRTDSLAMLYIGYGILAGFGSGFVYNGIMSCLNKWFADKPGLISGILLMGFGFGSFIIGKVYQAFTPSGEGIDAWRNSFFIFGIILIVVMVLGALIIKAPGADYKAPAPVKKESKAKKEEGIDIGPGQMLKRASFWLYIVWATTLSAAGLILISQASGVVAEINPQASASTVATVVGLISILNGIGRVICGALFDIIGRRATMFLFDIIFFVAVGLLIFALTSHSFIMIIIAFCVSGFAYGGVTPTNSAFASGFYGTTHYPVNYPIINLNLLIASFGSTIAGALYDASGSYMSTFMLMLGTVIVATVASIFIRRP</sequence>
<feature type="transmembrane region" description="Helical" evidence="6">
    <location>
        <begin position="7"/>
        <end position="26"/>
    </location>
</feature>
<dbReference type="PANTHER" id="PTHR11360:SF317">
    <property type="entry name" value="MAJOR FACILITATOR SUPERFAMILY (MFS) PROFILE DOMAIN-CONTAINING PROTEIN-RELATED"/>
    <property type="match status" value="1"/>
</dbReference>
<feature type="transmembrane region" description="Helical" evidence="6">
    <location>
        <begin position="46"/>
        <end position="66"/>
    </location>
</feature>
<feature type="transmembrane region" description="Helical" evidence="6">
    <location>
        <begin position="129"/>
        <end position="148"/>
    </location>
</feature>
<evidence type="ECO:0000256" key="2">
    <source>
        <dbReference type="ARBA" id="ARBA00022448"/>
    </source>
</evidence>
<reference evidence="8 9" key="1">
    <citation type="submission" date="2020-10" db="EMBL/GenBank/DDBJ databases">
        <title>ChiBAC.</title>
        <authorList>
            <person name="Zenner C."/>
            <person name="Hitch T.C.A."/>
            <person name="Clavel T."/>
        </authorList>
    </citation>
    <scope>NUCLEOTIDE SEQUENCE [LARGE SCALE GENOMIC DNA]</scope>
    <source>
        <strain evidence="8 9">DSM 108706</strain>
    </source>
</reference>
<dbReference type="InterPro" id="IPR011701">
    <property type="entry name" value="MFS"/>
</dbReference>
<dbReference type="Proteomes" id="UP001516588">
    <property type="component" value="Unassembled WGS sequence"/>
</dbReference>
<evidence type="ECO:0000259" key="7">
    <source>
        <dbReference type="PROSITE" id="PS50850"/>
    </source>
</evidence>
<comment type="caution">
    <text evidence="8">The sequence shown here is derived from an EMBL/GenBank/DDBJ whole genome shotgun (WGS) entry which is preliminary data.</text>
</comment>
<dbReference type="InterPro" id="IPR050327">
    <property type="entry name" value="Proton-linked_MCT"/>
</dbReference>
<protein>
    <submittedName>
        <fullName evidence="8">MFS transporter</fullName>
    </submittedName>
</protein>
<keyword evidence="3 6" id="KW-0812">Transmembrane</keyword>
<feature type="transmembrane region" description="Helical" evidence="6">
    <location>
        <begin position="168"/>
        <end position="186"/>
    </location>
</feature>
<dbReference type="Gene3D" id="1.20.1250.20">
    <property type="entry name" value="MFS general substrate transporter like domains"/>
    <property type="match status" value="2"/>
</dbReference>
<dbReference type="Pfam" id="PF07690">
    <property type="entry name" value="MFS_1"/>
    <property type="match status" value="1"/>
</dbReference>
<proteinExistence type="predicted"/>
<feature type="transmembrane region" description="Helical" evidence="6">
    <location>
        <begin position="380"/>
        <end position="401"/>
    </location>
</feature>
<evidence type="ECO:0000256" key="6">
    <source>
        <dbReference type="SAM" id="Phobius"/>
    </source>
</evidence>
<name>A0ABR9QVZ0_9FIRM</name>
<feature type="transmembrane region" description="Helical" evidence="6">
    <location>
        <begin position="73"/>
        <end position="90"/>
    </location>
</feature>
<comment type="subcellular location">
    <subcellularLocation>
        <location evidence="1">Cell membrane</location>
        <topology evidence="1">Multi-pass membrane protein</topology>
    </subcellularLocation>
</comment>
<dbReference type="EMBL" id="JADCKA010000002">
    <property type="protein sequence ID" value="MBE5035034.1"/>
    <property type="molecule type" value="Genomic_DNA"/>
</dbReference>
<accession>A0ABR9QVZ0</accession>
<organism evidence="8 9">
    <name type="scientific">Gallibacter intestinalis</name>
    <dbReference type="NCBI Taxonomy" id="2779356"/>
    <lineage>
        <taxon>Bacteria</taxon>
        <taxon>Bacillati</taxon>
        <taxon>Bacillota</taxon>
        <taxon>Clostridia</taxon>
        <taxon>Eubacteriales</taxon>
        <taxon>Eubacteriaceae</taxon>
        <taxon>Gallibacter</taxon>
    </lineage>
</organism>